<feature type="domain" description="FecR protein" evidence="2">
    <location>
        <begin position="139"/>
        <end position="235"/>
    </location>
</feature>
<accession>A0A1M5BL63</accession>
<dbReference type="PIRSF" id="PIRSF018266">
    <property type="entry name" value="FecR"/>
    <property type="match status" value="1"/>
</dbReference>
<keyword evidence="1" id="KW-0812">Transmembrane</keyword>
<evidence type="ECO:0000313" key="5">
    <source>
        <dbReference type="Proteomes" id="UP000184041"/>
    </source>
</evidence>
<dbReference type="Pfam" id="PF04773">
    <property type="entry name" value="FecR"/>
    <property type="match status" value="1"/>
</dbReference>
<evidence type="ECO:0000313" key="4">
    <source>
        <dbReference type="EMBL" id="SHF43219.1"/>
    </source>
</evidence>
<dbReference type="GO" id="GO:0016989">
    <property type="term" value="F:sigma factor antagonist activity"/>
    <property type="evidence" value="ECO:0007669"/>
    <property type="project" value="TreeGrafter"/>
</dbReference>
<dbReference type="Pfam" id="PF16344">
    <property type="entry name" value="FecR_C"/>
    <property type="match status" value="1"/>
</dbReference>
<evidence type="ECO:0000256" key="1">
    <source>
        <dbReference type="SAM" id="Phobius"/>
    </source>
</evidence>
<dbReference type="RefSeq" id="WP_073062865.1">
    <property type="nucleotide sequence ID" value="NZ_FQUS01000008.1"/>
</dbReference>
<feature type="domain" description="Protein FecR C-terminal" evidence="3">
    <location>
        <begin position="281"/>
        <end position="348"/>
    </location>
</feature>
<gene>
    <name evidence="4" type="ORF">SAMN05443144_108162</name>
</gene>
<dbReference type="PANTHER" id="PTHR30273:SF2">
    <property type="entry name" value="PROTEIN FECR"/>
    <property type="match status" value="1"/>
</dbReference>
<dbReference type="PANTHER" id="PTHR30273">
    <property type="entry name" value="PERIPLASMIC SIGNAL SENSOR AND SIGMA FACTOR ACTIVATOR FECR-RELATED"/>
    <property type="match status" value="1"/>
</dbReference>
<keyword evidence="1" id="KW-0472">Membrane</keyword>
<proteinExistence type="predicted"/>
<feature type="transmembrane region" description="Helical" evidence="1">
    <location>
        <begin position="101"/>
        <end position="123"/>
    </location>
</feature>
<dbReference type="AlphaFoldDB" id="A0A1M5BL63"/>
<name>A0A1M5BL63_9BACT</name>
<evidence type="ECO:0000259" key="2">
    <source>
        <dbReference type="Pfam" id="PF04773"/>
    </source>
</evidence>
<dbReference type="InterPro" id="IPR006860">
    <property type="entry name" value="FecR"/>
</dbReference>
<protein>
    <submittedName>
        <fullName evidence="4">FecR family protein</fullName>
    </submittedName>
</protein>
<reference evidence="4 5" key="1">
    <citation type="submission" date="2016-11" db="EMBL/GenBank/DDBJ databases">
        <authorList>
            <person name="Jaros S."/>
            <person name="Januszkiewicz K."/>
            <person name="Wedrychowicz H."/>
        </authorList>
    </citation>
    <scope>NUCLEOTIDE SEQUENCE [LARGE SCALE GENOMIC DNA]</scope>
    <source>
        <strain evidence="4 5">DSM 21986</strain>
    </source>
</reference>
<dbReference type="Gene3D" id="2.60.120.1440">
    <property type="match status" value="1"/>
</dbReference>
<dbReference type="OrthoDB" id="1523489at2"/>
<evidence type="ECO:0000259" key="3">
    <source>
        <dbReference type="Pfam" id="PF16344"/>
    </source>
</evidence>
<dbReference type="EMBL" id="FQUS01000008">
    <property type="protein sequence ID" value="SHF43219.1"/>
    <property type="molecule type" value="Genomic_DNA"/>
</dbReference>
<dbReference type="InterPro" id="IPR012373">
    <property type="entry name" value="Ferrdict_sens_TM"/>
</dbReference>
<organism evidence="4 5">
    <name type="scientific">Fodinibius roseus</name>
    <dbReference type="NCBI Taxonomy" id="1194090"/>
    <lineage>
        <taxon>Bacteria</taxon>
        <taxon>Pseudomonadati</taxon>
        <taxon>Balneolota</taxon>
        <taxon>Balneolia</taxon>
        <taxon>Balneolales</taxon>
        <taxon>Balneolaceae</taxon>
        <taxon>Fodinibius</taxon>
    </lineage>
</organism>
<dbReference type="Gene3D" id="3.55.50.30">
    <property type="match status" value="1"/>
</dbReference>
<dbReference type="InterPro" id="IPR032508">
    <property type="entry name" value="FecR_C"/>
</dbReference>
<dbReference type="STRING" id="1194090.SAMN05443144_108162"/>
<keyword evidence="5" id="KW-1185">Reference proteome</keyword>
<keyword evidence="1" id="KW-1133">Transmembrane helix</keyword>
<sequence>MKKANYSVDELIENESFRRWVRGSASEQEKSYWDKWVAGDSKNRRSAIRAQQKITGLSIQPSSQPDQQEAWDRLQKKMVGGRDSAHAVNRSGRSRNTGLQWIYRAAAVFLLVALTGLAVRFFADSQPDPNQTGEMVRNEVVTDYGERKTISLSDGSEIMLNAHSSLVYTMDPSDPNAVEVFLDGEAHFSVAKREQATSAAFRVKTSSGTVKVMGTQFVVSTRNRDTRVVLEEGEVALVPANQQKETIMQPGQLAEFSAGSDPIHTKFVNPEVYTSWTTYTLVFDKTPLSDVIARLENTYGVKVVVRDTDLYERKISGSVDNTSLDVITSALSNTLDTPIEVTDRAVYIGKQYSNRDFEH</sequence>
<dbReference type="Proteomes" id="UP000184041">
    <property type="component" value="Unassembled WGS sequence"/>
</dbReference>